<reference evidence="8 9" key="1">
    <citation type="journal article" date="2019" name="Nat. Ecol. Evol.">
        <title>Megaphylogeny resolves global patterns of mushroom evolution.</title>
        <authorList>
            <person name="Varga T."/>
            <person name="Krizsan K."/>
            <person name="Foldi C."/>
            <person name="Dima B."/>
            <person name="Sanchez-Garcia M."/>
            <person name="Sanchez-Ramirez S."/>
            <person name="Szollosi G.J."/>
            <person name="Szarkandi J.G."/>
            <person name="Papp V."/>
            <person name="Albert L."/>
            <person name="Andreopoulos W."/>
            <person name="Angelini C."/>
            <person name="Antonin V."/>
            <person name="Barry K.W."/>
            <person name="Bougher N.L."/>
            <person name="Buchanan P."/>
            <person name="Buyck B."/>
            <person name="Bense V."/>
            <person name="Catcheside P."/>
            <person name="Chovatia M."/>
            <person name="Cooper J."/>
            <person name="Damon W."/>
            <person name="Desjardin D."/>
            <person name="Finy P."/>
            <person name="Geml J."/>
            <person name="Haridas S."/>
            <person name="Hughes K."/>
            <person name="Justo A."/>
            <person name="Karasinski D."/>
            <person name="Kautmanova I."/>
            <person name="Kiss B."/>
            <person name="Kocsube S."/>
            <person name="Kotiranta H."/>
            <person name="LaButti K.M."/>
            <person name="Lechner B.E."/>
            <person name="Liimatainen K."/>
            <person name="Lipzen A."/>
            <person name="Lukacs Z."/>
            <person name="Mihaltcheva S."/>
            <person name="Morgado L.N."/>
            <person name="Niskanen T."/>
            <person name="Noordeloos M.E."/>
            <person name="Ohm R.A."/>
            <person name="Ortiz-Santana B."/>
            <person name="Ovrebo C."/>
            <person name="Racz N."/>
            <person name="Riley R."/>
            <person name="Savchenko A."/>
            <person name="Shiryaev A."/>
            <person name="Soop K."/>
            <person name="Spirin V."/>
            <person name="Szebenyi C."/>
            <person name="Tomsovsky M."/>
            <person name="Tulloss R.E."/>
            <person name="Uehling J."/>
            <person name="Grigoriev I.V."/>
            <person name="Vagvolgyi C."/>
            <person name="Papp T."/>
            <person name="Martin F.M."/>
            <person name="Miettinen O."/>
            <person name="Hibbett D.S."/>
            <person name="Nagy L.G."/>
        </authorList>
    </citation>
    <scope>NUCLEOTIDE SEQUENCE [LARGE SCALE GENOMIC DNA]</scope>
    <source>
        <strain evidence="8 9">CBS 309.79</strain>
    </source>
</reference>
<dbReference type="InterPro" id="IPR040079">
    <property type="entry name" value="Glutathione_S-Trfase"/>
</dbReference>
<dbReference type="SFLD" id="SFLDS00019">
    <property type="entry name" value="Glutathione_Transferase_(cytos"/>
    <property type="match status" value="1"/>
</dbReference>
<evidence type="ECO:0000256" key="5">
    <source>
        <dbReference type="SAM" id="MobiDB-lite"/>
    </source>
</evidence>
<feature type="domain" description="GST C-terminal" evidence="7">
    <location>
        <begin position="141"/>
        <end position="268"/>
    </location>
</feature>
<dbReference type="SUPFAM" id="SSF52833">
    <property type="entry name" value="Thioredoxin-like"/>
    <property type="match status" value="1"/>
</dbReference>
<dbReference type="GO" id="GO:0043295">
    <property type="term" value="F:glutathione binding"/>
    <property type="evidence" value="ECO:0007669"/>
    <property type="project" value="TreeGrafter"/>
</dbReference>
<keyword evidence="2" id="KW-0808">Transferase</keyword>
<evidence type="ECO:0000259" key="7">
    <source>
        <dbReference type="PROSITE" id="PS50405"/>
    </source>
</evidence>
<dbReference type="InterPro" id="IPR036282">
    <property type="entry name" value="Glutathione-S-Trfase_C_sf"/>
</dbReference>
<dbReference type="PANTHER" id="PTHR43900:SF3">
    <property type="entry name" value="GLUTATHIONE S-TRANSFERASE RHO"/>
    <property type="match status" value="1"/>
</dbReference>
<evidence type="ECO:0000256" key="3">
    <source>
        <dbReference type="ARBA" id="ARBA00047960"/>
    </source>
</evidence>
<comment type="similarity">
    <text evidence="4">Belongs to the GST superfamily.</text>
</comment>
<dbReference type="InterPro" id="IPR010987">
    <property type="entry name" value="Glutathione-S-Trfase_C-like"/>
</dbReference>
<organism evidence="8 9">
    <name type="scientific">Pterulicium gracile</name>
    <dbReference type="NCBI Taxonomy" id="1884261"/>
    <lineage>
        <taxon>Eukaryota</taxon>
        <taxon>Fungi</taxon>
        <taxon>Dikarya</taxon>
        <taxon>Basidiomycota</taxon>
        <taxon>Agaricomycotina</taxon>
        <taxon>Agaricomycetes</taxon>
        <taxon>Agaricomycetidae</taxon>
        <taxon>Agaricales</taxon>
        <taxon>Pleurotineae</taxon>
        <taxon>Pterulaceae</taxon>
        <taxon>Pterulicium</taxon>
    </lineage>
</organism>
<dbReference type="GO" id="GO:0004364">
    <property type="term" value="F:glutathione transferase activity"/>
    <property type="evidence" value="ECO:0007669"/>
    <property type="project" value="UniProtKB-EC"/>
</dbReference>
<dbReference type="Pfam" id="PF02798">
    <property type="entry name" value="GST_N"/>
    <property type="match status" value="1"/>
</dbReference>
<dbReference type="InterPro" id="IPR004045">
    <property type="entry name" value="Glutathione_S-Trfase_N"/>
</dbReference>
<keyword evidence="9" id="KW-1185">Reference proteome</keyword>
<dbReference type="PANTHER" id="PTHR43900">
    <property type="entry name" value="GLUTATHIONE S-TRANSFERASE RHO"/>
    <property type="match status" value="1"/>
</dbReference>
<accession>A0A5C3Q7N9</accession>
<dbReference type="GO" id="GO:0006749">
    <property type="term" value="P:glutathione metabolic process"/>
    <property type="evidence" value="ECO:0007669"/>
    <property type="project" value="TreeGrafter"/>
</dbReference>
<proteinExistence type="inferred from homology"/>
<evidence type="ECO:0000259" key="6">
    <source>
        <dbReference type="PROSITE" id="PS50404"/>
    </source>
</evidence>
<dbReference type="InterPro" id="IPR036249">
    <property type="entry name" value="Thioredoxin-like_sf"/>
</dbReference>
<dbReference type="SFLD" id="SFLDG00358">
    <property type="entry name" value="Main_(cytGST)"/>
    <property type="match status" value="1"/>
</dbReference>
<gene>
    <name evidence="8" type="ORF">BDV98DRAFT_658196</name>
</gene>
<dbReference type="InterPro" id="IPR004046">
    <property type="entry name" value="GST_C"/>
</dbReference>
<feature type="domain" description="GST N-terminal" evidence="6">
    <location>
        <begin position="76"/>
        <end position="131"/>
    </location>
</feature>
<feature type="region of interest" description="Disordered" evidence="5">
    <location>
        <begin position="56"/>
        <end position="75"/>
    </location>
</feature>
<evidence type="ECO:0000256" key="4">
    <source>
        <dbReference type="RuleBase" id="RU003494"/>
    </source>
</evidence>
<dbReference type="OrthoDB" id="249703at2759"/>
<dbReference type="STRING" id="1884261.A0A5C3Q7N9"/>
<protein>
    <recommendedName>
        <fullName evidence="1">glutathione transferase</fullName>
        <ecNumber evidence="1">2.5.1.18</ecNumber>
    </recommendedName>
</protein>
<evidence type="ECO:0000313" key="9">
    <source>
        <dbReference type="Proteomes" id="UP000305067"/>
    </source>
</evidence>
<sequence length="329" mass="36592">MYLLLKTSKIDPPFALSLYLRHCSQSHSRSRYSVTLYYSFHSLLATFGSTLPPRTLSVSTPRHAPRGHHPPRETDPFHLAPLDFATGQHKSPENLKKHPFGQVPILEDDGFFLCESRAISKYLARKYASQGTPDLVPDSSDLKASAKFDQASSAESFEFEAAVAPILLEGLFAKFKNPAHSLEGQLDGYERNLTKKNYIAGQNITVVDFFHLPHGTMLPFDLGKDPLSNEKRPHVANWWQELKARPPWAALNDGAVSKESCARAVLEYAHILSTSSRERRDGWHEARNIDELDNGRMSGVGRDMGENAQPISCAGSTRTLVAAVTHKAD</sequence>
<evidence type="ECO:0000256" key="1">
    <source>
        <dbReference type="ARBA" id="ARBA00012452"/>
    </source>
</evidence>
<dbReference type="Pfam" id="PF00043">
    <property type="entry name" value="GST_C"/>
    <property type="match status" value="1"/>
</dbReference>
<dbReference type="Proteomes" id="UP000305067">
    <property type="component" value="Unassembled WGS sequence"/>
</dbReference>
<comment type="catalytic activity">
    <reaction evidence="3">
        <text>RX + glutathione = an S-substituted glutathione + a halide anion + H(+)</text>
        <dbReference type="Rhea" id="RHEA:16437"/>
        <dbReference type="ChEBI" id="CHEBI:15378"/>
        <dbReference type="ChEBI" id="CHEBI:16042"/>
        <dbReference type="ChEBI" id="CHEBI:17792"/>
        <dbReference type="ChEBI" id="CHEBI:57925"/>
        <dbReference type="ChEBI" id="CHEBI:90779"/>
        <dbReference type="EC" id="2.5.1.18"/>
    </reaction>
</comment>
<evidence type="ECO:0000256" key="2">
    <source>
        <dbReference type="ARBA" id="ARBA00022679"/>
    </source>
</evidence>
<dbReference type="EC" id="2.5.1.18" evidence="1"/>
<dbReference type="Gene3D" id="3.40.30.10">
    <property type="entry name" value="Glutaredoxin"/>
    <property type="match status" value="1"/>
</dbReference>
<dbReference type="SUPFAM" id="SSF47616">
    <property type="entry name" value="GST C-terminal domain-like"/>
    <property type="match status" value="1"/>
</dbReference>
<dbReference type="PROSITE" id="PS50405">
    <property type="entry name" value="GST_CTER"/>
    <property type="match status" value="1"/>
</dbReference>
<dbReference type="AlphaFoldDB" id="A0A5C3Q7N9"/>
<dbReference type="Gene3D" id="1.20.1050.10">
    <property type="match status" value="1"/>
</dbReference>
<name>A0A5C3Q7N9_9AGAR</name>
<dbReference type="PROSITE" id="PS50404">
    <property type="entry name" value="GST_NTER"/>
    <property type="match status" value="1"/>
</dbReference>
<dbReference type="EMBL" id="ML178842">
    <property type="protein sequence ID" value="TFK98085.1"/>
    <property type="molecule type" value="Genomic_DNA"/>
</dbReference>
<evidence type="ECO:0000313" key="8">
    <source>
        <dbReference type="EMBL" id="TFK98085.1"/>
    </source>
</evidence>
<dbReference type="GO" id="GO:0005737">
    <property type="term" value="C:cytoplasm"/>
    <property type="evidence" value="ECO:0007669"/>
    <property type="project" value="TreeGrafter"/>
</dbReference>